<dbReference type="InterPro" id="IPR017896">
    <property type="entry name" value="4Fe4S_Fe-S-bd"/>
</dbReference>
<evidence type="ECO:0000256" key="1">
    <source>
        <dbReference type="ARBA" id="ARBA00022723"/>
    </source>
</evidence>
<dbReference type="InterPro" id="IPR017900">
    <property type="entry name" value="4Fe4S_Fe_S_CS"/>
</dbReference>
<keyword evidence="3" id="KW-0411">Iron-sulfur</keyword>
<dbReference type="PANTHER" id="PTHR40447:SF1">
    <property type="entry name" value="ANAEROBIC SULFITE REDUCTASE SUBUNIT A"/>
    <property type="match status" value="1"/>
</dbReference>
<dbReference type="OrthoDB" id="9796486at2"/>
<keyword evidence="6" id="KW-1185">Reference proteome</keyword>
<keyword evidence="2" id="KW-0408">Iron</keyword>
<dbReference type="Gene3D" id="1.10.1060.10">
    <property type="entry name" value="Alpha-helical ferredoxin"/>
    <property type="match status" value="1"/>
</dbReference>
<dbReference type="PROSITE" id="PS00198">
    <property type="entry name" value="4FE4S_FER_1"/>
    <property type="match status" value="1"/>
</dbReference>
<sequence>MKVLDKDKIESFLNRLAEDADVFVPMQRGPQTGFYSWGTYDEDHDDLMLDILNVYIPPKNIMIPPHARMGENSNEPGDRIIFGIRSCDVRAIDLLDEVFLTQENEGRYYKEQRNKTILVASACYYPAPSCFCDSMGANPVEPASADVVIHDVGREGYVWESRSPKGAALTDTIADWLGEKEIIMPQIPHLSRGVDFEGVFARLLDYSDLPLWENYSEPCQTCAVCIYTCPTCNCFDLQAQTWRDQGYNFNCYETCMYRPQSLMKGLSNPRIAARERFRNRFLHKLQFFSERYGQPLCTGCGRCTVLCPAGIDIVKVITEIKEHQQPK</sequence>
<dbReference type="STRING" id="690567.761"/>
<organism evidence="5 6">
    <name type="scientific">Syntrophomonas zehnderi OL-4</name>
    <dbReference type="NCBI Taxonomy" id="690567"/>
    <lineage>
        <taxon>Bacteria</taxon>
        <taxon>Bacillati</taxon>
        <taxon>Bacillota</taxon>
        <taxon>Clostridia</taxon>
        <taxon>Eubacteriales</taxon>
        <taxon>Syntrophomonadaceae</taxon>
        <taxon>Syntrophomonas</taxon>
    </lineage>
</organism>
<dbReference type="Proteomes" id="UP000045545">
    <property type="component" value="Unassembled WGS sequence"/>
</dbReference>
<dbReference type="PANTHER" id="PTHR40447">
    <property type="entry name" value="ANAEROBIC SULFITE REDUCTASE SUBUNIT A"/>
    <property type="match status" value="1"/>
</dbReference>
<evidence type="ECO:0000313" key="5">
    <source>
        <dbReference type="EMBL" id="CFX19006.1"/>
    </source>
</evidence>
<gene>
    <name evidence="5" type="ORF">761</name>
</gene>
<accession>A0A0E4C7Z9</accession>
<protein>
    <submittedName>
        <fullName evidence="5">Alpha-helical ferredoxin</fullName>
    </submittedName>
</protein>
<evidence type="ECO:0000259" key="4">
    <source>
        <dbReference type="PROSITE" id="PS51379"/>
    </source>
</evidence>
<keyword evidence="1" id="KW-0479">Metal-binding</keyword>
<dbReference type="InterPro" id="IPR009051">
    <property type="entry name" value="Helical_ferredxn"/>
</dbReference>
<feature type="domain" description="4Fe-4S ferredoxin-type" evidence="4">
    <location>
        <begin position="288"/>
        <end position="319"/>
    </location>
</feature>
<proteinExistence type="predicted"/>
<dbReference type="GO" id="GO:0046872">
    <property type="term" value="F:metal ion binding"/>
    <property type="evidence" value="ECO:0007669"/>
    <property type="project" value="UniProtKB-KW"/>
</dbReference>
<dbReference type="Pfam" id="PF17179">
    <property type="entry name" value="Fer4_22"/>
    <property type="match status" value="1"/>
</dbReference>
<evidence type="ECO:0000256" key="3">
    <source>
        <dbReference type="ARBA" id="ARBA00023014"/>
    </source>
</evidence>
<evidence type="ECO:0000256" key="2">
    <source>
        <dbReference type="ARBA" id="ARBA00023004"/>
    </source>
</evidence>
<dbReference type="AlphaFoldDB" id="A0A0E4C7Z9"/>
<dbReference type="EMBL" id="CGIH01000009">
    <property type="protein sequence ID" value="CFX19006.1"/>
    <property type="molecule type" value="Genomic_DNA"/>
</dbReference>
<dbReference type="GO" id="GO:0051536">
    <property type="term" value="F:iron-sulfur cluster binding"/>
    <property type="evidence" value="ECO:0007669"/>
    <property type="project" value="UniProtKB-KW"/>
</dbReference>
<feature type="domain" description="4Fe-4S ferredoxin-type" evidence="4">
    <location>
        <begin position="208"/>
        <end position="240"/>
    </location>
</feature>
<name>A0A0E4C7Z9_9FIRM</name>
<evidence type="ECO:0000313" key="6">
    <source>
        <dbReference type="Proteomes" id="UP000045545"/>
    </source>
</evidence>
<reference evidence="5 6" key="1">
    <citation type="submission" date="2015-03" db="EMBL/GenBank/DDBJ databases">
        <authorList>
            <person name="Murphy D."/>
        </authorList>
    </citation>
    <scope>NUCLEOTIDE SEQUENCE [LARGE SCALE GENOMIC DNA]</scope>
    <source>
        <strain evidence="5 6">OL-4</strain>
    </source>
</reference>
<dbReference type="SUPFAM" id="SSF46548">
    <property type="entry name" value="alpha-helical ferredoxin"/>
    <property type="match status" value="1"/>
</dbReference>
<dbReference type="PROSITE" id="PS51379">
    <property type="entry name" value="4FE4S_FER_2"/>
    <property type="match status" value="2"/>
</dbReference>